<sequence>MLEVGIDPDNALPSCSPSPELPVLRHSKHIHIEEELDLEDILHDEDADEALVDKIHDEEAGLDWDAEIDDEGLEALTLDDLLWGDVEAELALDSG</sequence>
<keyword evidence="2" id="KW-1185">Reference proteome</keyword>
<comment type="caution">
    <text evidence="1">The sequence shown here is derived from an EMBL/GenBank/DDBJ whole genome shotgun (WGS) entry which is preliminary data.</text>
</comment>
<gene>
    <name evidence="1" type="ORF">VKT23_020087</name>
</gene>
<accession>A0ABR1IJT6</accession>
<protein>
    <submittedName>
        <fullName evidence="1">Uncharacterized protein</fullName>
    </submittedName>
</protein>
<name>A0ABR1IJT6_9AGAR</name>
<proteinExistence type="predicted"/>
<organism evidence="1 2">
    <name type="scientific">Marasmiellus scandens</name>
    <dbReference type="NCBI Taxonomy" id="2682957"/>
    <lineage>
        <taxon>Eukaryota</taxon>
        <taxon>Fungi</taxon>
        <taxon>Dikarya</taxon>
        <taxon>Basidiomycota</taxon>
        <taxon>Agaricomycotina</taxon>
        <taxon>Agaricomycetes</taxon>
        <taxon>Agaricomycetidae</taxon>
        <taxon>Agaricales</taxon>
        <taxon>Marasmiineae</taxon>
        <taxon>Omphalotaceae</taxon>
        <taxon>Marasmiellus</taxon>
    </lineage>
</organism>
<evidence type="ECO:0000313" key="2">
    <source>
        <dbReference type="Proteomes" id="UP001498398"/>
    </source>
</evidence>
<evidence type="ECO:0000313" key="1">
    <source>
        <dbReference type="EMBL" id="KAK7434680.1"/>
    </source>
</evidence>
<dbReference type="EMBL" id="JBANRG010000119">
    <property type="protein sequence ID" value="KAK7434680.1"/>
    <property type="molecule type" value="Genomic_DNA"/>
</dbReference>
<reference evidence="1 2" key="1">
    <citation type="submission" date="2024-01" db="EMBL/GenBank/DDBJ databases">
        <title>A draft genome for the cacao thread blight pathogen Marasmiellus scandens.</title>
        <authorList>
            <person name="Baruah I.K."/>
            <person name="Leung J."/>
            <person name="Bukari Y."/>
            <person name="Amoako-Attah I."/>
            <person name="Meinhardt L.W."/>
            <person name="Bailey B.A."/>
            <person name="Cohen S.P."/>
        </authorList>
    </citation>
    <scope>NUCLEOTIDE SEQUENCE [LARGE SCALE GENOMIC DNA]</scope>
    <source>
        <strain evidence="1 2">GH-19</strain>
    </source>
</reference>
<dbReference type="Proteomes" id="UP001498398">
    <property type="component" value="Unassembled WGS sequence"/>
</dbReference>